<keyword evidence="4" id="KW-1185">Reference proteome</keyword>
<dbReference type="Pfam" id="PF05016">
    <property type="entry name" value="ParE_toxin"/>
    <property type="match status" value="1"/>
</dbReference>
<dbReference type="PANTHER" id="PTHR35601:SF1">
    <property type="entry name" value="TOXIN RELE"/>
    <property type="match status" value="1"/>
</dbReference>
<comment type="similarity">
    <text evidence="1">Belongs to the RelE toxin family.</text>
</comment>
<sequence>MVWTIEITARARKSINNLDKQTAIRILSFLSDRLAANENPRQLGKQLTGPLKHYWSYRVGDYRLLCEIIDTQLIVLVLEVGNRREIYR</sequence>
<dbReference type="Gene3D" id="3.30.2310.20">
    <property type="entry name" value="RelE-like"/>
    <property type="match status" value="1"/>
</dbReference>
<evidence type="ECO:0000256" key="1">
    <source>
        <dbReference type="ARBA" id="ARBA00006226"/>
    </source>
</evidence>
<dbReference type="InterPro" id="IPR035093">
    <property type="entry name" value="RelE/ParE_toxin_dom_sf"/>
</dbReference>
<name>A0ABS7HAD1_9HYPH</name>
<dbReference type="RefSeq" id="WP_220372020.1">
    <property type="nucleotide sequence ID" value="NZ_JAEUAO010000002.1"/>
</dbReference>
<dbReference type="EMBL" id="JAEUAO010000002">
    <property type="protein sequence ID" value="MBW9064068.1"/>
    <property type="molecule type" value="Genomic_DNA"/>
</dbReference>
<dbReference type="Proteomes" id="UP000757604">
    <property type="component" value="Unassembled WGS sequence"/>
</dbReference>
<dbReference type="InterPro" id="IPR007712">
    <property type="entry name" value="RelE/ParE_toxin"/>
</dbReference>
<evidence type="ECO:0000256" key="2">
    <source>
        <dbReference type="ARBA" id="ARBA00022649"/>
    </source>
</evidence>
<accession>A0ABS7HAD1</accession>
<proteinExistence type="inferred from homology"/>
<evidence type="ECO:0000313" key="4">
    <source>
        <dbReference type="Proteomes" id="UP000757604"/>
    </source>
</evidence>
<protein>
    <submittedName>
        <fullName evidence="3">Type II toxin-antitoxin system RelE/ParE family toxin</fullName>
    </submittedName>
</protein>
<dbReference type="SUPFAM" id="SSF143011">
    <property type="entry name" value="RelE-like"/>
    <property type="match status" value="1"/>
</dbReference>
<keyword evidence="2" id="KW-1277">Toxin-antitoxin system</keyword>
<comment type="caution">
    <text evidence="3">The sequence shown here is derived from an EMBL/GenBank/DDBJ whole genome shotgun (WGS) entry which is preliminary data.</text>
</comment>
<dbReference type="NCBIfam" id="TIGR02385">
    <property type="entry name" value="RelE_StbE"/>
    <property type="match status" value="1"/>
</dbReference>
<gene>
    <name evidence="3" type="ORF">JNB71_12135</name>
</gene>
<dbReference type="PANTHER" id="PTHR35601">
    <property type="entry name" value="TOXIN RELE"/>
    <property type="match status" value="1"/>
</dbReference>
<evidence type="ECO:0000313" key="3">
    <source>
        <dbReference type="EMBL" id="MBW9064068.1"/>
    </source>
</evidence>
<organism evidence="3 4">
    <name type="scientific">Rhizobium herbae</name>
    <dbReference type="NCBI Taxonomy" id="508661"/>
    <lineage>
        <taxon>Bacteria</taxon>
        <taxon>Pseudomonadati</taxon>
        <taxon>Pseudomonadota</taxon>
        <taxon>Alphaproteobacteria</taxon>
        <taxon>Hyphomicrobiales</taxon>
        <taxon>Rhizobiaceae</taxon>
        <taxon>Rhizobium/Agrobacterium group</taxon>
        <taxon>Rhizobium</taxon>
    </lineage>
</organism>
<reference evidence="3 4" key="1">
    <citation type="journal article" date="2021" name="MBio">
        <title>Poor Competitiveness of Bradyrhizobium in Pigeon Pea Root Colonization in Indian Soils.</title>
        <authorList>
            <person name="Chalasani D."/>
            <person name="Basu A."/>
            <person name="Pullabhotla S.V.S.R.N."/>
            <person name="Jorrin B."/>
            <person name="Neal A.L."/>
            <person name="Poole P.S."/>
            <person name="Podile A.R."/>
            <person name="Tkacz A."/>
        </authorList>
    </citation>
    <scope>NUCLEOTIDE SEQUENCE [LARGE SCALE GENOMIC DNA]</scope>
    <source>
        <strain evidence="3 4">HU44</strain>
    </source>
</reference>